<feature type="compositionally biased region" description="Low complexity" evidence="11">
    <location>
        <begin position="1143"/>
        <end position="1153"/>
    </location>
</feature>
<dbReference type="GO" id="GO:0005770">
    <property type="term" value="C:late endosome"/>
    <property type="evidence" value="ECO:0007669"/>
    <property type="project" value="TreeGrafter"/>
</dbReference>
<feature type="compositionally biased region" description="Polar residues" evidence="11">
    <location>
        <begin position="371"/>
        <end position="381"/>
    </location>
</feature>
<proteinExistence type="predicted"/>
<dbReference type="InterPro" id="IPR016024">
    <property type="entry name" value="ARM-type_fold"/>
</dbReference>
<evidence type="ECO:0000256" key="11">
    <source>
        <dbReference type="SAM" id="MobiDB-lite"/>
    </source>
</evidence>
<evidence type="ECO:0000259" key="12">
    <source>
        <dbReference type="PROSITE" id="PS50011"/>
    </source>
</evidence>
<feature type="repeat" description="HEAT" evidence="9">
    <location>
        <begin position="554"/>
        <end position="591"/>
    </location>
</feature>
<feature type="domain" description="Protein kinase" evidence="12">
    <location>
        <begin position="28"/>
        <end position="323"/>
    </location>
</feature>
<dbReference type="Gene3D" id="1.25.10.10">
    <property type="entry name" value="Leucine-rich Repeat Variant"/>
    <property type="match status" value="2"/>
</dbReference>
<dbReference type="GO" id="GO:0006623">
    <property type="term" value="P:protein targeting to vacuole"/>
    <property type="evidence" value="ECO:0007669"/>
    <property type="project" value="TreeGrafter"/>
</dbReference>
<dbReference type="PROSITE" id="PS50011">
    <property type="entry name" value="PROTEIN_KINASE_DOM"/>
    <property type="match status" value="1"/>
</dbReference>
<keyword evidence="2" id="KW-0723">Serine/threonine-protein kinase</keyword>
<keyword evidence="8" id="KW-0067">ATP-binding</keyword>
<accession>A0A0C3AJP7</accession>
<keyword evidence="5" id="KW-0677">Repeat</keyword>
<evidence type="ECO:0000256" key="7">
    <source>
        <dbReference type="ARBA" id="ARBA00022777"/>
    </source>
</evidence>
<dbReference type="STRING" id="933852.A0A0C3AJP7"/>
<dbReference type="SMART" id="SM00220">
    <property type="entry name" value="S_TKc"/>
    <property type="match status" value="1"/>
</dbReference>
<evidence type="ECO:0000313" key="13">
    <source>
        <dbReference type="EMBL" id="KIM24835.1"/>
    </source>
</evidence>
<dbReference type="GO" id="GO:0004674">
    <property type="term" value="F:protein serine/threonine kinase activity"/>
    <property type="evidence" value="ECO:0007669"/>
    <property type="project" value="UniProtKB-KW"/>
</dbReference>
<dbReference type="InterPro" id="IPR015943">
    <property type="entry name" value="WD40/YVTN_repeat-like_dom_sf"/>
</dbReference>
<dbReference type="GO" id="GO:0034271">
    <property type="term" value="C:phosphatidylinositol 3-kinase complex, class III, type I"/>
    <property type="evidence" value="ECO:0007669"/>
    <property type="project" value="TreeGrafter"/>
</dbReference>
<dbReference type="OrthoDB" id="242910at2759"/>
<dbReference type="GO" id="GO:0071561">
    <property type="term" value="C:nucleus-vacuole junction"/>
    <property type="evidence" value="ECO:0007669"/>
    <property type="project" value="TreeGrafter"/>
</dbReference>
<sequence>MGNAVSGPAVRVQAGALDSYVSELGPDIHYDKSIGQSRFLKSVKANHRNGPLLIKVFIKPDPGLTLLRTYHSRLNAQRDLLADIPNVYTYQAFTETDKAGYIIRQWLANSLFDRISTRPFLSMIEKKWIAFQILTGLRDARKKKVAHGSLSTLNILVTSSNWVYITDFASNLKPTNLPLHDPDDFYYFFDSGGGGRGVCCVAPERFYDSGGDVEKLKQTLTADLWSKDGVITEAMDVFSAGCVIAELFTEGGGMFRLADLFRYRECGGDISKMPELEGRLNAIKDPAIKAMTLQMIDLSPSLRPTFDTLLATARNSAFPDSFYDFYHGYVHSIEELPSPSPFTYASQSNNATASAIPPRVIGHTAAGLASDGTSTPTSAHPTISTFSASSHTTFASSNTMHPVPSTITGRTAEARGAESSGHGTPLPRDADRRIDAIWSDFERVIPNLNQELRGDGASDRDHMVGAWMSTSRQSRISHDIFPVEIDVPNVPSTLPGIRNKAARAASHDGTSLIILSLVSSNIRSCILPSSKLKALDLMLFLSCYLTDEAKLDRLIPYVVDLLHDDAAVVRAAAVRTILQVLSLVSAIAPSNASIIPEYILINTKHLATDPDTMVRCIYAQCIAPLTETSALYLEMSQALKAHGTRRIGTGAGEQDESYDAAHADLQSVVQEQLVTLLVDRSAVVKRALLHNTSQLCIFLGRQKANDVLLSHMLTYLNDRDWMLRYAFFQSIVDVAMCVGGRSLDEYILPLMIQALSDTEETVVAKVLQALTELSELRLFQKMRIWELMSAVLGFLYHPNVWIRQAAVSFLASAARQLPKTDVWCILYPSLKYFLRSDVRELDEGTLLEFVKPPVPRPIFDTVISWAKGAEKTQFWRSPPSKNKPTGSDAIRESLNNLKRSVTLSLRGSAAKSEEDEQQISRLQQMGMTPLEEAKLLSMRDYITKLTDPRSSRFSSRAEAKSEQELLLTGKDTVNLTKLGAVVHTFFIGGSVIPARRQDSRRSTVTDTPRIQGLSALSSPRMLPLDRKENAPLDDLRKKLLLMDGSTTSLHGGVVKDRERRESTTSVQSGAPSGIHVTPMLDKSPPESITSGGETSLAVFGRRRQRIQLSSDGKAPPLVGSIRTNVAGLLEAPSTLRPVHEDSSAPSGRSSPVSQAGTLRRDRNSGRSAIGHIDGDGAMATLLEHMNLDTGREAMYDFGPKVKEVPIRRRNNVRAPLHSRDPNSKKADVTLVANLTAHSGPVNGLVVSPDHAFFVSCSDDQTVKVWDTAKLERNVTRKPRHVYTQHHSKVTAICMLENSHCFASAAADGSLHIVRVHVSYNTAGLAKYGKVSIVREHRVDHAGEYITCLLHYNTESASNLIYGTTHGNVVILDLRTMRVLQQLNNPIYSAAITAMCIDSGRTWIVTGSLTGTLTLWDLRFGLSLKSWKVGPASPSNVMTRIHSCQAHPVNRQWILVASESHAANQPDGGASAILVEVWDLEKTAIVETLVTHDVPIPSHGQAATLVTSVPAPQSASVPRSPADAIAQLLQSRSAQSPGSNEVRAEEQSFPADIRSMAVGLDFGGLASTPVTKDGFVLTGGLAGSERKTRETMGYVILGSEDRRLRLWHLGLGQVERSMIVSGLEGDDRQPPSFSTIRSTVDSPPSHTEIWSNYDAREKERQRSSKRPSVIGHHQQDALKSHHDAITAIVCIDSPFRGGIVSGDRSGIIKVYRVLEAES</sequence>
<dbReference type="InterPro" id="IPR011009">
    <property type="entry name" value="Kinase-like_dom_sf"/>
</dbReference>
<dbReference type="Gene3D" id="2.130.10.10">
    <property type="entry name" value="YVTN repeat-like/Quinoprotein amine dehydrogenase"/>
    <property type="match status" value="2"/>
</dbReference>
<dbReference type="SUPFAM" id="SSF50978">
    <property type="entry name" value="WD40 repeat-like"/>
    <property type="match status" value="1"/>
</dbReference>
<keyword evidence="4" id="KW-0808">Transferase</keyword>
<dbReference type="SUPFAM" id="SSF48371">
    <property type="entry name" value="ARM repeat"/>
    <property type="match status" value="1"/>
</dbReference>
<dbReference type="EMBL" id="KN824319">
    <property type="protein sequence ID" value="KIM24835.1"/>
    <property type="molecule type" value="Genomic_DNA"/>
</dbReference>
<feature type="region of interest" description="Disordered" evidence="11">
    <location>
        <begin position="1622"/>
        <end position="1676"/>
    </location>
</feature>
<dbReference type="PROSITE" id="PS50082">
    <property type="entry name" value="WD_REPEATS_2"/>
    <property type="match status" value="1"/>
</dbReference>
<feature type="region of interest" description="Disordered" evidence="11">
    <location>
        <begin position="1136"/>
        <end position="1171"/>
    </location>
</feature>
<feature type="region of interest" description="Disordered" evidence="11">
    <location>
        <begin position="1047"/>
        <end position="1096"/>
    </location>
</feature>
<dbReference type="EC" id="2.7.11.1" evidence="1"/>
<feature type="compositionally biased region" description="Polar residues" evidence="11">
    <location>
        <begin position="1630"/>
        <end position="1649"/>
    </location>
</feature>
<evidence type="ECO:0000256" key="3">
    <source>
        <dbReference type="ARBA" id="ARBA00022574"/>
    </source>
</evidence>
<evidence type="ECO:0000256" key="6">
    <source>
        <dbReference type="ARBA" id="ARBA00022741"/>
    </source>
</evidence>
<dbReference type="InterPro" id="IPR011989">
    <property type="entry name" value="ARM-like"/>
</dbReference>
<keyword evidence="3 10" id="KW-0853">WD repeat</keyword>
<keyword evidence="14" id="KW-1185">Reference proteome</keyword>
<name>A0A0C3AJP7_SERVB</name>
<dbReference type="SUPFAM" id="SSF56112">
    <property type="entry name" value="Protein kinase-like (PK-like)"/>
    <property type="match status" value="1"/>
</dbReference>
<dbReference type="PANTHER" id="PTHR17583:SF0">
    <property type="entry name" value="PHOSPHOINOSITIDE 3-KINASE REGULATORY SUBUNIT 4"/>
    <property type="match status" value="1"/>
</dbReference>
<dbReference type="InterPro" id="IPR055231">
    <property type="entry name" value="2AA_helical"/>
</dbReference>
<dbReference type="Proteomes" id="UP000054097">
    <property type="component" value="Unassembled WGS sequence"/>
</dbReference>
<dbReference type="Pfam" id="PF00400">
    <property type="entry name" value="WD40"/>
    <property type="match status" value="3"/>
</dbReference>
<dbReference type="CDD" id="cd13980">
    <property type="entry name" value="STKc_Vps15"/>
    <property type="match status" value="1"/>
</dbReference>
<organism evidence="13 14">
    <name type="scientific">Serendipita vermifera MAFF 305830</name>
    <dbReference type="NCBI Taxonomy" id="933852"/>
    <lineage>
        <taxon>Eukaryota</taxon>
        <taxon>Fungi</taxon>
        <taxon>Dikarya</taxon>
        <taxon>Basidiomycota</taxon>
        <taxon>Agaricomycotina</taxon>
        <taxon>Agaricomycetes</taxon>
        <taxon>Sebacinales</taxon>
        <taxon>Serendipitaceae</taxon>
        <taxon>Serendipita</taxon>
    </lineage>
</organism>
<dbReference type="Pfam" id="PF22956">
    <property type="entry name" value="VPS15-like_hel"/>
    <property type="match status" value="1"/>
</dbReference>
<evidence type="ECO:0000313" key="14">
    <source>
        <dbReference type="Proteomes" id="UP000054097"/>
    </source>
</evidence>
<feature type="repeat" description="WD" evidence="10">
    <location>
        <begin position="1234"/>
        <end position="1275"/>
    </location>
</feature>
<dbReference type="PROSITE" id="PS50077">
    <property type="entry name" value="HEAT_REPEAT"/>
    <property type="match status" value="1"/>
</dbReference>
<gene>
    <name evidence="13" type="ORF">M408DRAFT_227086</name>
</gene>
<evidence type="ECO:0000256" key="2">
    <source>
        <dbReference type="ARBA" id="ARBA00022527"/>
    </source>
</evidence>
<evidence type="ECO:0000256" key="9">
    <source>
        <dbReference type="PROSITE-ProRule" id="PRU00103"/>
    </source>
</evidence>
<protein>
    <recommendedName>
        <fullName evidence="1">non-specific serine/threonine protein kinase</fullName>
        <ecNumber evidence="1">2.7.11.1</ecNumber>
    </recommendedName>
</protein>
<dbReference type="GO" id="GO:0016236">
    <property type="term" value="P:macroautophagy"/>
    <property type="evidence" value="ECO:0007669"/>
    <property type="project" value="InterPro"/>
</dbReference>
<evidence type="ECO:0000256" key="10">
    <source>
        <dbReference type="PROSITE-ProRule" id="PRU00221"/>
    </source>
</evidence>
<evidence type="ECO:0000256" key="5">
    <source>
        <dbReference type="ARBA" id="ARBA00022737"/>
    </source>
</evidence>
<evidence type="ECO:0000256" key="8">
    <source>
        <dbReference type="ARBA" id="ARBA00022840"/>
    </source>
</evidence>
<dbReference type="InterPro" id="IPR001680">
    <property type="entry name" value="WD40_rpt"/>
</dbReference>
<dbReference type="InterPro" id="IPR045162">
    <property type="entry name" value="Vps15-like"/>
</dbReference>
<feature type="compositionally biased region" description="Basic and acidic residues" evidence="11">
    <location>
        <begin position="1053"/>
        <end position="1062"/>
    </location>
</feature>
<reference evidence="13 14" key="1">
    <citation type="submission" date="2014-04" db="EMBL/GenBank/DDBJ databases">
        <authorList>
            <consortium name="DOE Joint Genome Institute"/>
            <person name="Kuo A."/>
            <person name="Zuccaro A."/>
            <person name="Kohler A."/>
            <person name="Nagy L.G."/>
            <person name="Floudas D."/>
            <person name="Copeland A."/>
            <person name="Barry K.W."/>
            <person name="Cichocki N."/>
            <person name="Veneault-Fourrey C."/>
            <person name="LaButti K."/>
            <person name="Lindquist E.A."/>
            <person name="Lipzen A."/>
            <person name="Lundell T."/>
            <person name="Morin E."/>
            <person name="Murat C."/>
            <person name="Sun H."/>
            <person name="Tunlid A."/>
            <person name="Henrissat B."/>
            <person name="Grigoriev I.V."/>
            <person name="Hibbett D.S."/>
            <person name="Martin F."/>
            <person name="Nordberg H.P."/>
            <person name="Cantor M.N."/>
            <person name="Hua S.X."/>
        </authorList>
    </citation>
    <scope>NUCLEOTIDE SEQUENCE [LARGE SCALE GENOMIC DNA]</scope>
    <source>
        <strain evidence="13 14">MAFF 305830</strain>
    </source>
</reference>
<dbReference type="PROSITE" id="PS50294">
    <property type="entry name" value="WD_REPEATS_REGION"/>
    <property type="match status" value="1"/>
</dbReference>
<dbReference type="SMART" id="SM00320">
    <property type="entry name" value="WD40"/>
    <property type="match status" value="4"/>
</dbReference>
<keyword evidence="6" id="KW-0547">Nucleotide-binding</keyword>
<dbReference type="GO" id="GO:0034272">
    <property type="term" value="C:phosphatidylinositol 3-kinase complex, class III, type II"/>
    <property type="evidence" value="ECO:0007669"/>
    <property type="project" value="TreeGrafter"/>
</dbReference>
<dbReference type="InterPro" id="IPR036322">
    <property type="entry name" value="WD40_repeat_dom_sf"/>
</dbReference>
<dbReference type="PANTHER" id="PTHR17583">
    <property type="entry name" value="PHOSPHOINOSITIDE 3-KINASE REGULATORY SUBUNIT 4"/>
    <property type="match status" value="1"/>
</dbReference>
<evidence type="ECO:0000256" key="4">
    <source>
        <dbReference type="ARBA" id="ARBA00022679"/>
    </source>
</evidence>
<dbReference type="GO" id="GO:0005524">
    <property type="term" value="F:ATP binding"/>
    <property type="evidence" value="ECO:0007669"/>
    <property type="project" value="UniProtKB-KW"/>
</dbReference>
<dbReference type="HOGENOM" id="CLU_001696_0_1_1"/>
<dbReference type="InterPro" id="IPR000719">
    <property type="entry name" value="Prot_kinase_dom"/>
</dbReference>
<feature type="region of interest" description="Disordered" evidence="11">
    <location>
        <begin position="366"/>
        <end position="385"/>
    </location>
</feature>
<dbReference type="InterPro" id="IPR021133">
    <property type="entry name" value="HEAT_type_2"/>
</dbReference>
<evidence type="ECO:0000256" key="1">
    <source>
        <dbReference type="ARBA" id="ARBA00012513"/>
    </source>
</evidence>
<dbReference type="Gene3D" id="1.10.510.10">
    <property type="entry name" value="Transferase(Phosphotransferase) domain 1"/>
    <property type="match status" value="1"/>
</dbReference>
<dbReference type="GO" id="GO:0045324">
    <property type="term" value="P:late endosome to vacuole transport"/>
    <property type="evidence" value="ECO:0007669"/>
    <property type="project" value="InterPro"/>
</dbReference>
<keyword evidence="7" id="KW-0418">Kinase</keyword>
<reference evidence="14" key="2">
    <citation type="submission" date="2015-01" db="EMBL/GenBank/DDBJ databases">
        <title>Evolutionary Origins and Diversification of the Mycorrhizal Mutualists.</title>
        <authorList>
            <consortium name="DOE Joint Genome Institute"/>
            <consortium name="Mycorrhizal Genomics Consortium"/>
            <person name="Kohler A."/>
            <person name="Kuo A."/>
            <person name="Nagy L.G."/>
            <person name="Floudas D."/>
            <person name="Copeland A."/>
            <person name="Barry K.W."/>
            <person name="Cichocki N."/>
            <person name="Veneault-Fourrey C."/>
            <person name="LaButti K."/>
            <person name="Lindquist E.A."/>
            <person name="Lipzen A."/>
            <person name="Lundell T."/>
            <person name="Morin E."/>
            <person name="Murat C."/>
            <person name="Riley R."/>
            <person name="Ohm R."/>
            <person name="Sun H."/>
            <person name="Tunlid A."/>
            <person name="Henrissat B."/>
            <person name="Grigoriev I.V."/>
            <person name="Hibbett D.S."/>
            <person name="Martin F."/>
        </authorList>
    </citation>
    <scope>NUCLEOTIDE SEQUENCE [LARGE SCALE GENOMIC DNA]</scope>
    <source>
        <strain evidence="14">MAFF 305830</strain>
    </source>
</reference>